<organism evidence="3">
    <name type="scientific">Streptomyces sp. R21</name>
    <dbReference type="NCBI Taxonomy" id="3238627"/>
    <lineage>
        <taxon>Bacteria</taxon>
        <taxon>Bacillati</taxon>
        <taxon>Actinomycetota</taxon>
        <taxon>Actinomycetes</taxon>
        <taxon>Kitasatosporales</taxon>
        <taxon>Streptomycetaceae</taxon>
        <taxon>Streptomyces</taxon>
    </lineage>
</organism>
<name>A0AB39NZI2_9ACTN</name>
<gene>
    <name evidence="3" type="ORF">AB5J56_01600</name>
</gene>
<keyword evidence="2" id="KW-0812">Transmembrane</keyword>
<dbReference type="AlphaFoldDB" id="A0AB39NZI2"/>
<dbReference type="EMBL" id="CP163435">
    <property type="protein sequence ID" value="XDQ23484.1"/>
    <property type="molecule type" value="Genomic_DNA"/>
</dbReference>
<dbReference type="InterPro" id="IPR046096">
    <property type="entry name" value="DUF6114"/>
</dbReference>
<evidence type="ECO:0000256" key="2">
    <source>
        <dbReference type="SAM" id="Phobius"/>
    </source>
</evidence>
<evidence type="ECO:0000313" key="3">
    <source>
        <dbReference type="EMBL" id="XDQ23484.1"/>
    </source>
</evidence>
<sequence length="161" mass="16545">MTSAGAPAHPHSDSGFTRARRGFRAWRRTRPFWAGLLVLLAAAPIIYFPYFNLSLGALSVAMSTTAGAGSLVIGLTLIVLGGLLWFQPIIRFFAGCVAVFLGVLSLPISNFGGFFVGTLLAAAGGLLALAWGPVDGDPEDIPDGAEGPSAAVSRVGGQGSE</sequence>
<evidence type="ECO:0000256" key="1">
    <source>
        <dbReference type="SAM" id="MobiDB-lite"/>
    </source>
</evidence>
<keyword evidence="2" id="KW-1133">Transmembrane helix</keyword>
<feature type="region of interest" description="Disordered" evidence="1">
    <location>
        <begin position="138"/>
        <end position="161"/>
    </location>
</feature>
<proteinExistence type="predicted"/>
<protein>
    <submittedName>
        <fullName evidence="3">DUF6114 domain-containing protein</fullName>
    </submittedName>
</protein>
<keyword evidence="2" id="KW-0472">Membrane</keyword>
<feature type="transmembrane region" description="Helical" evidence="2">
    <location>
        <begin position="31"/>
        <end position="51"/>
    </location>
</feature>
<dbReference type="Pfam" id="PF19609">
    <property type="entry name" value="DUF6114"/>
    <property type="match status" value="1"/>
</dbReference>
<accession>A0AB39NZI2</accession>
<feature type="transmembrane region" description="Helical" evidence="2">
    <location>
        <begin position="57"/>
        <end position="85"/>
    </location>
</feature>
<dbReference type="RefSeq" id="WP_369229247.1">
    <property type="nucleotide sequence ID" value="NZ_CP163435.1"/>
</dbReference>
<reference evidence="3" key="1">
    <citation type="submission" date="2024-07" db="EMBL/GenBank/DDBJ databases">
        <authorList>
            <person name="Yu S.T."/>
        </authorList>
    </citation>
    <scope>NUCLEOTIDE SEQUENCE</scope>
    <source>
        <strain evidence="3">R21</strain>
    </source>
</reference>